<dbReference type="CDD" id="cd18808">
    <property type="entry name" value="SF1_C_Upf1"/>
    <property type="match status" value="1"/>
</dbReference>
<feature type="domain" description="DNA2/NAM7 helicase helicase" evidence="5">
    <location>
        <begin position="258"/>
        <end position="576"/>
    </location>
</feature>
<keyword evidence="4" id="KW-0067">ATP-binding</keyword>
<name>A0A6D2HVK5_9BRAS</name>
<dbReference type="Pfam" id="PF13086">
    <property type="entry name" value="AAA_11"/>
    <property type="match status" value="1"/>
</dbReference>
<evidence type="ECO:0000259" key="5">
    <source>
        <dbReference type="Pfam" id="PF13086"/>
    </source>
</evidence>
<keyword evidence="2" id="KW-0378">Hydrolase</keyword>
<keyword evidence="1" id="KW-0547">Nucleotide-binding</keyword>
<evidence type="ECO:0000256" key="3">
    <source>
        <dbReference type="ARBA" id="ARBA00022806"/>
    </source>
</evidence>
<dbReference type="InterPro" id="IPR027417">
    <property type="entry name" value="P-loop_NTPase"/>
</dbReference>
<reference evidence="7" key="1">
    <citation type="submission" date="2020-01" db="EMBL/GenBank/DDBJ databases">
        <authorList>
            <person name="Mishra B."/>
        </authorList>
    </citation>
    <scope>NUCLEOTIDE SEQUENCE [LARGE SCALE GENOMIC DNA]</scope>
</reference>
<organism evidence="7 8">
    <name type="scientific">Microthlaspi erraticum</name>
    <dbReference type="NCBI Taxonomy" id="1685480"/>
    <lineage>
        <taxon>Eukaryota</taxon>
        <taxon>Viridiplantae</taxon>
        <taxon>Streptophyta</taxon>
        <taxon>Embryophyta</taxon>
        <taxon>Tracheophyta</taxon>
        <taxon>Spermatophyta</taxon>
        <taxon>Magnoliopsida</taxon>
        <taxon>eudicotyledons</taxon>
        <taxon>Gunneridae</taxon>
        <taxon>Pentapetalae</taxon>
        <taxon>rosids</taxon>
        <taxon>malvids</taxon>
        <taxon>Brassicales</taxon>
        <taxon>Brassicaceae</taxon>
        <taxon>Coluteocarpeae</taxon>
        <taxon>Microthlaspi</taxon>
    </lineage>
</organism>
<accession>A0A6D2HVK5</accession>
<keyword evidence="3" id="KW-0347">Helicase</keyword>
<comment type="caution">
    <text evidence="7">The sequence shown here is derived from an EMBL/GenBank/DDBJ whole genome shotgun (WGS) entry which is preliminary data.</text>
</comment>
<evidence type="ECO:0000259" key="6">
    <source>
        <dbReference type="Pfam" id="PF13087"/>
    </source>
</evidence>
<proteinExistence type="predicted"/>
<gene>
    <name evidence="7" type="ORF">MERR_LOCUS7467</name>
</gene>
<dbReference type="OrthoDB" id="6513042at2759"/>
<dbReference type="SUPFAM" id="SSF52540">
    <property type="entry name" value="P-loop containing nucleoside triphosphate hydrolases"/>
    <property type="match status" value="1"/>
</dbReference>
<dbReference type="FunFam" id="3.40.50.300:FF:000326">
    <property type="entry name" value="P-loop containing nucleoside triphosphate hydrolase"/>
    <property type="match status" value="1"/>
</dbReference>
<sequence>MQQPREAKENKNKERNVKGRDLIDVLFSWSLLDVINSNLYKGKVDKIPTKFPSYTEYLNSFLNPIIEETHFALLSSMETLRQAPAFKLWEIKPAKDFKPPKNLFYEVSLLMMTNGDRRMLEVNDLIAVTDKKPNGVEDLCCSNESCVMALVCGVQEDRPHLITILASKPIALEKDSIGSTNRGKGVKKSLNLYGVSLINMMTNIRIWTALHPNPEEGEGNLNLISTVIESHNEVGDKRCVSCQENGEKLVPQQLERFKLNASQENAIWSCLEAKDCDHRNTIKLIWGPPGTGKTMTTSVLLLNLLKLKCRTLTCAPTNIAVLEVASRVVKLVSESLRFGGYGLGDVLLFGNEERLKIDEREGLSDVFLDHRVDELDDCFQAETGWRANAYHMICLLSDPKQVYFKSLGNHTKRFDEYVEERLSKLIMDLNSQFTTLCLHLPTSVLSSEVAEQMSQTKDLLKRMKVSDVVGDSVEGNDTRKQDCLKMLMSIYQSIQLPDFIGNVLLRKLCLDNARLLFCTASSSARLQMCTPVQFLVIDEAAQLKECESTIPLQLPGLQHAILIGDEKQLPAMIQSKIASEAGLGRSLFERLVLLGHKKMLLNMQYRMHPSISIFPNRKFYGKKILDAPSVRMRSHERTFLPERMYGPYSFINVAHGREEFGQGSSLKNVVEVSVVAEILSKLYTASRKAQKPISVGVISPYKAQVCAIQEKIGEKYSTGELFSVSVRSVDGFQGGEEDIIIISTVRSNRNGIIGFLSNQQRTNVALTRARYCLWILGNEATLTKKKSVWRQLVNDAKSRKCFYYAEEDESLAQCVELSTTAVDDLHELQKKKSISFKNSIWKVCLTDEFLKSVETIVDSEIYKRVKSFLEKLSNGELHQESETESDNLFRQQEIGDGLSLIWAIDTIKKDHHYVQVLKIWHVLPSSDVSRAEECLEKYYKRCTQVKIEQCRYIFSQGNLVVPMKWPVKSCSKKDNISDVSRLFASMSVEAPNTSRNSRG</sequence>
<evidence type="ECO:0000256" key="4">
    <source>
        <dbReference type="ARBA" id="ARBA00022840"/>
    </source>
</evidence>
<dbReference type="PANTHER" id="PTHR10887">
    <property type="entry name" value="DNA2/NAM7 HELICASE FAMILY"/>
    <property type="match status" value="1"/>
</dbReference>
<dbReference type="GO" id="GO:0016787">
    <property type="term" value="F:hydrolase activity"/>
    <property type="evidence" value="ECO:0007669"/>
    <property type="project" value="UniProtKB-KW"/>
</dbReference>
<dbReference type="InterPro" id="IPR041677">
    <property type="entry name" value="DNA2/NAM7_AAA_11"/>
</dbReference>
<evidence type="ECO:0000313" key="7">
    <source>
        <dbReference type="EMBL" id="CAA7020232.1"/>
    </source>
</evidence>
<protein>
    <recommendedName>
        <fullName evidence="9">Helicase ATP-binding domain-containing protein</fullName>
    </recommendedName>
</protein>
<evidence type="ECO:0000313" key="8">
    <source>
        <dbReference type="Proteomes" id="UP000467841"/>
    </source>
</evidence>
<dbReference type="GO" id="GO:0005524">
    <property type="term" value="F:ATP binding"/>
    <property type="evidence" value="ECO:0007669"/>
    <property type="project" value="UniProtKB-KW"/>
</dbReference>
<dbReference type="InterPro" id="IPR041679">
    <property type="entry name" value="DNA2/NAM7-like_C"/>
</dbReference>
<feature type="domain" description="DNA2/NAM7 helicase-like C-terminal" evidence="6">
    <location>
        <begin position="583"/>
        <end position="779"/>
    </location>
</feature>
<evidence type="ECO:0000256" key="2">
    <source>
        <dbReference type="ARBA" id="ARBA00022801"/>
    </source>
</evidence>
<dbReference type="InterPro" id="IPR047187">
    <property type="entry name" value="SF1_C_Upf1"/>
</dbReference>
<dbReference type="InterPro" id="IPR045055">
    <property type="entry name" value="DNA2/NAM7-like"/>
</dbReference>
<dbReference type="AlphaFoldDB" id="A0A6D2HVK5"/>
<dbReference type="Gene3D" id="3.40.50.300">
    <property type="entry name" value="P-loop containing nucleotide triphosphate hydrolases"/>
    <property type="match status" value="2"/>
</dbReference>
<dbReference type="GO" id="GO:0005694">
    <property type="term" value="C:chromosome"/>
    <property type="evidence" value="ECO:0007669"/>
    <property type="project" value="UniProtKB-ARBA"/>
</dbReference>
<dbReference type="EMBL" id="CACVBM020000532">
    <property type="protein sequence ID" value="CAA7020232.1"/>
    <property type="molecule type" value="Genomic_DNA"/>
</dbReference>
<dbReference type="Pfam" id="PF13087">
    <property type="entry name" value="AAA_12"/>
    <property type="match status" value="1"/>
</dbReference>
<keyword evidence="8" id="KW-1185">Reference proteome</keyword>
<dbReference type="Proteomes" id="UP000467841">
    <property type="component" value="Unassembled WGS sequence"/>
</dbReference>
<evidence type="ECO:0008006" key="9">
    <source>
        <dbReference type="Google" id="ProtNLM"/>
    </source>
</evidence>
<evidence type="ECO:0000256" key="1">
    <source>
        <dbReference type="ARBA" id="ARBA00022741"/>
    </source>
</evidence>
<dbReference type="PANTHER" id="PTHR10887:SF515">
    <property type="entry name" value="P-LOOP CONTAINING NUCLEOSIDE TRIPHOSPHATE HYDROLASES SUPERFAMILY PROTEIN"/>
    <property type="match status" value="1"/>
</dbReference>
<dbReference type="GO" id="GO:0004386">
    <property type="term" value="F:helicase activity"/>
    <property type="evidence" value="ECO:0007669"/>
    <property type="project" value="UniProtKB-KW"/>
</dbReference>